<feature type="domain" description="Glycosyl hydrolase family 32 N-terminal" evidence="4">
    <location>
        <begin position="20"/>
        <end position="331"/>
    </location>
</feature>
<dbReference type="Pfam" id="PF00251">
    <property type="entry name" value="Glyco_hydro_32N"/>
    <property type="match status" value="1"/>
</dbReference>
<dbReference type="EMBL" id="FQZD01000011">
    <property type="protein sequence ID" value="SHJ05999.1"/>
    <property type="molecule type" value="Genomic_DNA"/>
</dbReference>
<proteinExistence type="inferred from homology"/>
<organism evidence="5 6">
    <name type="scientific">Propionispora hippei DSM 15287</name>
    <dbReference type="NCBI Taxonomy" id="1123003"/>
    <lineage>
        <taxon>Bacteria</taxon>
        <taxon>Bacillati</taxon>
        <taxon>Bacillota</taxon>
        <taxon>Negativicutes</taxon>
        <taxon>Selenomonadales</taxon>
        <taxon>Sporomusaceae</taxon>
        <taxon>Propionispora</taxon>
    </lineage>
</organism>
<dbReference type="PANTHER" id="PTHR43101">
    <property type="entry name" value="BETA-FRUCTOSIDASE"/>
    <property type="match status" value="1"/>
</dbReference>
<dbReference type="GO" id="GO:0016798">
    <property type="term" value="F:hydrolase activity, acting on glycosyl bonds"/>
    <property type="evidence" value="ECO:0007669"/>
    <property type="project" value="UniProtKB-KW"/>
</dbReference>
<evidence type="ECO:0000313" key="5">
    <source>
        <dbReference type="EMBL" id="SHJ05999.1"/>
    </source>
</evidence>
<dbReference type="InterPro" id="IPR013148">
    <property type="entry name" value="Glyco_hydro_32_N"/>
</dbReference>
<gene>
    <name evidence="5" type="ORF">SAMN02745170_01657</name>
</gene>
<evidence type="ECO:0000313" key="6">
    <source>
        <dbReference type="Proteomes" id="UP000322917"/>
    </source>
</evidence>
<dbReference type="InterPro" id="IPR051214">
    <property type="entry name" value="GH32_Enzymes"/>
</dbReference>
<dbReference type="PANTHER" id="PTHR43101:SF1">
    <property type="entry name" value="BETA-FRUCTOSIDASE"/>
    <property type="match status" value="1"/>
</dbReference>
<sequence length="335" mass="38473">MNKTYAPCGYFLWDFWLFAEAGKYHLYHLQAPLKQDAHSRHSAASVGYAVSENLRDWQPRGTVLEASENPADWDSVSIWTGCTIKKDGRYYMFYTSRCRQEVLENGYMGHTQRIGVAWSEDLKLWHKYEYNPVLSVGGSEYYENQAEAYNRHEGCRDPFVILDETGGTYYMFFTARDKRGEPRSRGCIGRARSKDLLNWELLPPAASPHTFVDMEVPTLHRHQGKWYLLFAVKKDWYSPAHQQAILPAKPQTGELYLVADRLDGQFEPMATDNVISGTADGLYTGRIVKDTKEQDVFLAWGVGPDEGFAATEASYRLSLPRRVLYDEQGKMMLEK</sequence>
<accession>A0A1M6G7U3</accession>
<dbReference type="AlphaFoldDB" id="A0A1M6G7U3"/>
<dbReference type="SUPFAM" id="SSF75005">
    <property type="entry name" value="Arabinanase/levansucrase/invertase"/>
    <property type="match status" value="1"/>
</dbReference>
<dbReference type="CDD" id="cd18609">
    <property type="entry name" value="GH32-like"/>
    <property type="match status" value="1"/>
</dbReference>
<dbReference type="OrthoDB" id="9759709at2"/>
<evidence type="ECO:0000256" key="2">
    <source>
        <dbReference type="ARBA" id="ARBA00022801"/>
    </source>
</evidence>
<dbReference type="Gene3D" id="2.115.10.20">
    <property type="entry name" value="Glycosyl hydrolase domain, family 43"/>
    <property type="match status" value="1"/>
</dbReference>
<comment type="similarity">
    <text evidence="1">Belongs to the glycosyl hydrolase 32 family.</text>
</comment>
<dbReference type="RefSeq" id="WP_149734440.1">
    <property type="nucleotide sequence ID" value="NZ_FQZD01000011.1"/>
</dbReference>
<protein>
    <submittedName>
        <fullName evidence="5">Beta-fructofuranosidase</fullName>
    </submittedName>
</protein>
<name>A0A1M6G7U3_9FIRM</name>
<evidence type="ECO:0000256" key="1">
    <source>
        <dbReference type="ARBA" id="ARBA00009902"/>
    </source>
</evidence>
<evidence type="ECO:0000259" key="4">
    <source>
        <dbReference type="Pfam" id="PF00251"/>
    </source>
</evidence>
<dbReference type="InterPro" id="IPR023296">
    <property type="entry name" value="Glyco_hydro_beta-prop_sf"/>
</dbReference>
<evidence type="ECO:0000256" key="3">
    <source>
        <dbReference type="ARBA" id="ARBA00023295"/>
    </source>
</evidence>
<keyword evidence="2" id="KW-0378">Hydrolase</keyword>
<keyword evidence="3" id="KW-0326">Glycosidase</keyword>
<reference evidence="5 6" key="1">
    <citation type="submission" date="2016-11" db="EMBL/GenBank/DDBJ databases">
        <authorList>
            <person name="Varghese N."/>
            <person name="Submissions S."/>
        </authorList>
    </citation>
    <scope>NUCLEOTIDE SEQUENCE [LARGE SCALE GENOMIC DNA]</scope>
    <source>
        <strain evidence="5 6">DSM 15287</strain>
    </source>
</reference>
<dbReference type="Proteomes" id="UP000322917">
    <property type="component" value="Unassembled WGS sequence"/>
</dbReference>
<keyword evidence="6" id="KW-1185">Reference proteome</keyword>